<gene>
    <name evidence="2" type="ORF">Tci_931950</name>
</gene>
<comment type="caution">
    <text evidence="2">The sequence shown here is derived from an EMBL/GenBank/DDBJ whole genome shotgun (WGS) entry which is preliminary data.</text>
</comment>
<dbReference type="AlphaFoldDB" id="A0A699XST5"/>
<name>A0A699XST5_TANCI</name>
<evidence type="ECO:0000256" key="1">
    <source>
        <dbReference type="SAM" id="MobiDB-lite"/>
    </source>
</evidence>
<feature type="region of interest" description="Disordered" evidence="1">
    <location>
        <begin position="47"/>
        <end position="81"/>
    </location>
</feature>
<dbReference type="EMBL" id="BKCJ011871927">
    <property type="protein sequence ID" value="GFD59981.1"/>
    <property type="molecule type" value="Genomic_DNA"/>
</dbReference>
<protein>
    <submittedName>
        <fullName evidence="2">Uncharacterized protein</fullName>
    </submittedName>
</protein>
<evidence type="ECO:0000313" key="2">
    <source>
        <dbReference type="EMBL" id="GFD59981.1"/>
    </source>
</evidence>
<reference evidence="2" key="1">
    <citation type="journal article" date="2019" name="Sci. Rep.">
        <title>Draft genome of Tanacetum cinerariifolium, the natural source of mosquito coil.</title>
        <authorList>
            <person name="Yamashiro T."/>
            <person name="Shiraishi A."/>
            <person name="Satake H."/>
            <person name="Nakayama K."/>
        </authorList>
    </citation>
    <scope>NUCLEOTIDE SEQUENCE</scope>
</reference>
<feature type="non-terminal residue" evidence="2">
    <location>
        <position position="1"/>
    </location>
</feature>
<sequence>PVLALRNCLRSRGKSGSDGGFAMKSTCDGSNETFLDGGVKSILIPGGTSLDGGPKPILISGGVQSKPRPSKLELSGIDGSD</sequence>
<organism evidence="2">
    <name type="scientific">Tanacetum cinerariifolium</name>
    <name type="common">Dalmatian daisy</name>
    <name type="synonym">Chrysanthemum cinerariifolium</name>
    <dbReference type="NCBI Taxonomy" id="118510"/>
    <lineage>
        <taxon>Eukaryota</taxon>
        <taxon>Viridiplantae</taxon>
        <taxon>Streptophyta</taxon>
        <taxon>Embryophyta</taxon>
        <taxon>Tracheophyta</taxon>
        <taxon>Spermatophyta</taxon>
        <taxon>Magnoliopsida</taxon>
        <taxon>eudicotyledons</taxon>
        <taxon>Gunneridae</taxon>
        <taxon>Pentapetalae</taxon>
        <taxon>asterids</taxon>
        <taxon>campanulids</taxon>
        <taxon>Asterales</taxon>
        <taxon>Asteraceae</taxon>
        <taxon>Asteroideae</taxon>
        <taxon>Anthemideae</taxon>
        <taxon>Anthemidinae</taxon>
        <taxon>Tanacetum</taxon>
    </lineage>
</organism>
<accession>A0A699XST5</accession>
<feature type="non-terminal residue" evidence="2">
    <location>
        <position position="81"/>
    </location>
</feature>
<proteinExistence type="predicted"/>